<dbReference type="InterPro" id="IPR008979">
    <property type="entry name" value="Galactose-bd-like_sf"/>
</dbReference>
<dbReference type="RefSeq" id="WP_133533390.1">
    <property type="nucleotide sequence ID" value="NZ_SNXR01000014.1"/>
</dbReference>
<dbReference type="InterPro" id="IPR014755">
    <property type="entry name" value="Cu-Rt/internalin_Ig-like"/>
</dbReference>
<protein>
    <submittedName>
        <fullName evidence="2">Gliding motility-associated-like protein</fullName>
    </submittedName>
</protein>
<dbReference type="AlphaFoldDB" id="A0A4R6Q9D5"/>
<evidence type="ECO:0000313" key="2">
    <source>
        <dbReference type="EMBL" id="TDP58901.1"/>
    </source>
</evidence>
<dbReference type="Pfam" id="PF13585">
    <property type="entry name" value="CHU_C"/>
    <property type="match status" value="1"/>
</dbReference>
<gene>
    <name evidence="2" type="ORF">BC748_2147</name>
</gene>
<dbReference type="Gene3D" id="2.60.40.1220">
    <property type="match status" value="3"/>
</dbReference>
<organism evidence="2 3">
    <name type="scientific">Flavobacterium dankookense</name>
    <dbReference type="NCBI Taxonomy" id="706186"/>
    <lineage>
        <taxon>Bacteria</taxon>
        <taxon>Pseudomonadati</taxon>
        <taxon>Bacteroidota</taxon>
        <taxon>Flavobacteriia</taxon>
        <taxon>Flavobacteriales</taxon>
        <taxon>Flavobacteriaceae</taxon>
        <taxon>Flavobacterium</taxon>
    </lineage>
</organism>
<dbReference type="OrthoDB" id="1391397at2"/>
<reference evidence="2 3" key="1">
    <citation type="submission" date="2019-03" db="EMBL/GenBank/DDBJ databases">
        <title>Genomic Encyclopedia of Archaeal and Bacterial Type Strains, Phase II (KMG-II): from individual species to whole genera.</title>
        <authorList>
            <person name="Goeker M."/>
        </authorList>
    </citation>
    <scope>NUCLEOTIDE SEQUENCE [LARGE SCALE GENOMIC DNA]</scope>
    <source>
        <strain evidence="2 3">DSM 25687</strain>
    </source>
</reference>
<keyword evidence="3" id="KW-1185">Reference proteome</keyword>
<name>A0A4R6Q9D5_9FLAO</name>
<keyword evidence="1" id="KW-0732">Signal</keyword>
<evidence type="ECO:0000313" key="3">
    <source>
        <dbReference type="Proteomes" id="UP000295260"/>
    </source>
</evidence>
<accession>A0A4R6Q9D5</accession>
<dbReference type="NCBIfam" id="TIGR04131">
    <property type="entry name" value="Bac_Flav_CTERM"/>
    <property type="match status" value="1"/>
</dbReference>
<evidence type="ECO:0000256" key="1">
    <source>
        <dbReference type="ARBA" id="ARBA00022729"/>
    </source>
</evidence>
<dbReference type="InterPro" id="IPR026341">
    <property type="entry name" value="T9SS_type_B"/>
</dbReference>
<proteinExistence type="predicted"/>
<sequence>MKPQYSIFLKRTFLAIAFVILGNCQLNAQILSNGNFESGGSGVGFLVHDYTLINPLNGTSNPGFYGRTTNPTIMNSTYISGGDHTTGTGNMLVFDGASVGNKFFWTTGSTGGAIGGFTAGTTYTFSYWIKSVSNAVTEDSSTRANIGIFFVNANGINPTNLNNLAPLPSEGWKKISYSFVATANNVMVRLRTINAGPIGNDFAVDDFSITEGALPFTGTYSSINPTCPGATDGSINVSASGGFLPYGNYNLTGTATQSNTTGIFTGLGEGTYNITVSDANNQVYSETNIVLTVQNDLILSSAATICEGETTALSATGGIGTYTWTANPPDSSITNPNSATQNVSPTVTTIYTVTSGQASDPTNLVVNGDFSQGNVGFITEYSEVADPSPFGVQSSYFIVTNPNNWFAPFSSCGDHTTGTGNMMVFDGSTDPTGTIKVWSTETPVTVEPNTDYTFSYYIASVAPENPAKIEITINGVSLATPVTAPSTTCLWTLVSHNWNSGSNTTADITMFNREFVGTGNDFAIDDLSLEETVTCIYQKTVTVTVNEKITPTFNSVNAICEGGTLSALPTTSLNGYTGVWSPALNNQDTTTYTFTPTAGQCASTAELTIVVNVPVIPNFTAVNPICEGETLTALPTTSTDGFTGSWSPALNNQDTTTYTFTPTAGQCAINAELTIVVNSLVTPDFVAVSPICSGDTLDALPTTSTDGFTGSWSPALNNSATTTYTFTPNAGQCATNAELIITVNPLPEFTISEGCVGSSYTLSAIETDATNSTYEWYNPSNIQIGTESSVVVSTAGIYKLIVTKNGCSDEQNVNVLAPFCSIQKGISPNNDTENDNFDLSAYNVNNLKIFNRYGTTVYSKSSYQDEWYGQSDSGDELPDGTYYYIIDFADLETKTGWIYVNREQ</sequence>
<dbReference type="Gene3D" id="2.60.120.260">
    <property type="entry name" value="Galactose-binding domain-like"/>
    <property type="match status" value="2"/>
</dbReference>
<comment type="caution">
    <text evidence="2">The sequence shown here is derived from an EMBL/GenBank/DDBJ whole genome shotgun (WGS) entry which is preliminary data.</text>
</comment>
<dbReference type="Proteomes" id="UP000295260">
    <property type="component" value="Unassembled WGS sequence"/>
</dbReference>
<dbReference type="EMBL" id="SNXR01000014">
    <property type="protein sequence ID" value="TDP58901.1"/>
    <property type="molecule type" value="Genomic_DNA"/>
</dbReference>
<dbReference type="SUPFAM" id="SSF49785">
    <property type="entry name" value="Galactose-binding domain-like"/>
    <property type="match status" value="1"/>
</dbReference>